<keyword evidence="12" id="KW-0325">Glycoprotein</keyword>
<keyword evidence="15" id="KW-0175">Coiled coil</keyword>
<keyword evidence="14" id="KW-0141">cGMP biosynthesis</keyword>
<evidence type="ECO:0000313" key="20">
    <source>
        <dbReference type="Proteomes" id="UP000887575"/>
    </source>
</evidence>
<evidence type="ECO:0000256" key="8">
    <source>
        <dbReference type="ARBA" id="ARBA00022842"/>
    </source>
</evidence>
<keyword evidence="13" id="KW-0456">Lyase</keyword>
<evidence type="ECO:0000256" key="9">
    <source>
        <dbReference type="ARBA" id="ARBA00022989"/>
    </source>
</evidence>
<dbReference type="InterPro" id="IPR050401">
    <property type="entry name" value="Cyclic_nucleotide_synthase"/>
</dbReference>
<dbReference type="EC" id="4.6.1.2" evidence="3"/>
<dbReference type="WBParaSite" id="MBELARI_LOCUS12308">
    <property type="protein sequence ID" value="MBELARI_LOCUS12308"/>
    <property type="gene ID" value="MBELARI_LOCUS12308"/>
</dbReference>
<dbReference type="GO" id="GO:0004383">
    <property type="term" value="F:guanylate cyclase activity"/>
    <property type="evidence" value="ECO:0007669"/>
    <property type="project" value="UniProtKB-EC"/>
</dbReference>
<keyword evidence="8" id="KW-0460">Magnesium</keyword>
<feature type="domain" description="Guanylate cyclase" evidence="19">
    <location>
        <begin position="876"/>
        <end position="1006"/>
    </location>
</feature>
<evidence type="ECO:0000313" key="21">
    <source>
        <dbReference type="WBParaSite" id="MBELARI_LOCUS12308"/>
    </source>
</evidence>
<dbReference type="Pfam" id="PF07714">
    <property type="entry name" value="PK_Tyr_Ser-Thr"/>
    <property type="match status" value="1"/>
</dbReference>
<dbReference type="GO" id="GO:0046872">
    <property type="term" value="F:metal ion binding"/>
    <property type="evidence" value="ECO:0007669"/>
    <property type="project" value="UniProtKB-KW"/>
</dbReference>
<dbReference type="Pfam" id="PF00211">
    <property type="entry name" value="Guanylate_cyc"/>
    <property type="match status" value="1"/>
</dbReference>
<evidence type="ECO:0000256" key="11">
    <source>
        <dbReference type="ARBA" id="ARBA00023136"/>
    </source>
</evidence>
<evidence type="ECO:0000256" key="3">
    <source>
        <dbReference type="ARBA" id="ARBA00012202"/>
    </source>
</evidence>
<keyword evidence="7" id="KW-0547">Nucleotide-binding</keyword>
<evidence type="ECO:0000259" key="18">
    <source>
        <dbReference type="PROSITE" id="PS50011"/>
    </source>
</evidence>
<evidence type="ECO:0000259" key="19">
    <source>
        <dbReference type="PROSITE" id="PS50125"/>
    </source>
</evidence>
<feature type="chain" id="PRO_5042120325" description="guanylate cyclase" evidence="17">
    <location>
        <begin position="20"/>
        <end position="1188"/>
    </location>
</feature>
<dbReference type="GO" id="GO:0004016">
    <property type="term" value="F:adenylate cyclase activity"/>
    <property type="evidence" value="ECO:0007669"/>
    <property type="project" value="TreeGrafter"/>
</dbReference>
<comment type="subcellular location">
    <subcellularLocation>
        <location evidence="2">Cell membrane</location>
        <topology evidence="2">Single-pass membrane protein</topology>
    </subcellularLocation>
</comment>
<dbReference type="GO" id="GO:0009266">
    <property type="term" value="P:response to temperature stimulus"/>
    <property type="evidence" value="ECO:0007669"/>
    <property type="project" value="UniProtKB-ARBA"/>
</dbReference>
<dbReference type="PROSITE" id="PS50011">
    <property type="entry name" value="PROTEIN_KINASE_DOM"/>
    <property type="match status" value="1"/>
</dbReference>
<dbReference type="Gene3D" id="1.10.510.10">
    <property type="entry name" value="Transferase(Phosphotransferase) domain 1"/>
    <property type="match status" value="1"/>
</dbReference>
<evidence type="ECO:0000256" key="6">
    <source>
        <dbReference type="ARBA" id="ARBA00022723"/>
    </source>
</evidence>
<protein>
    <recommendedName>
        <fullName evidence="3">guanylate cyclase</fullName>
        <ecNumber evidence="3">4.6.1.2</ecNumber>
    </recommendedName>
</protein>
<dbReference type="GO" id="GO:0043005">
    <property type="term" value="C:neuron projection"/>
    <property type="evidence" value="ECO:0007669"/>
    <property type="project" value="UniProtKB-ARBA"/>
</dbReference>
<dbReference type="GO" id="GO:0007168">
    <property type="term" value="P:receptor guanylyl cyclase signaling pathway"/>
    <property type="evidence" value="ECO:0007669"/>
    <property type="project" value="TreeGrafter"/>
</dbReference>
<evidence type="ECO:0000256" key="2">
    <source>
        <dbReference type="ARBA" id="ARBA00004162"/>
    </source>
</evidence>
<dbReference type="InterPro" id="IPR000719">
    <property type="entry name" value="Prot_kinase_dom"/>
</dbReference>
<proteinExistence type="predicted"/>
<keyword evidence="11" id="KW-0472">Membrane</keyword>
<dbReference type="CDD" id="cd07302">
    <property type="entry name" value="CHD"/>
    <property type="match status" value="1"/>
</dbReference>
<evidence type="ECO:0000256" key="10">
    <source>
        <dbReference type="ARBA" id="ARBA00023134"/>
    </source>
</evidence>
<dbReference type="SMART" id="SM00044">
    <property type="entry name" value="CYCc"/>
    <property type="match status" value="1"/>
</dbReference>
<feature type="domain" description="Protein kinase" evidence="18">
    <location>
        <begin position="461"/>
        <end position="806"/>
    </location>
</feature>
<reference evidence="21" key="1">
    <citation type="submission" date="2024-02" db="UniProtKB">
        <authorList>
            <consortium name="WormBaseParasite"/>
        </authorList>
    </citation>
    <scope>IDENTIFICATION</scope>
</reference>
<dbReference type="GO" id="GO:0005886">
    <property type="term" value="C:plasma membrane"/>
    <property type="evidence" value="ECO:0007669"/>
    <property type="project" value="UniProtKB-SubCell"/>
</dbReference>
<dbReference type="Gene3D" id="3.30.70.1230">
    <property type="entry name" value="Nucleotide cyclase"/>
    <property type="match status" value="1"/>
</dbReference>
<dbReference type="GO" id="GO:0001653">
    <property type="term" value="F:peptide receptor activity"/>
    <property type="evidence" value="ECO:0007669"/>
    <property type="project" value="TreeGrafter"/>
</dbReference>
<evidence type="ECO:0000256" key="14">
    <source>
        <dbReference type="ARBA" id="ARBA00023293"/>
    </source>
</evidence>
<comment type="catalytic activity">
    <reaction evidence="1">
        <text>GTP = 3',5'-cyclic GMP + diphosphate</text>
        <dbReference type="Rhea" id="RHEA:13665"/>
        <dbReference type="ChEBI" id="CHEBI:33019"/>
        <dbReference type="ChEBI" id="CHEBI:37565"/>
        <dbReference type="ChEBI" id="CHEBI:57746"/>
        <dbReference type="EC" id="4.6.1.2"/>
    </reaction>
</comment>
<keyword evidence="10" id="KW-0342">GTP-binding</keyword>
<dbReference type="SUPFAM" id="SSF56112">
    <property type="entry name" value="Protein kinase-like (PK-like)"/>
    <property type="match status" value="1"/>
</dbReference>
<keyword evidence="9" id="KW-1133">Transmembrane helix</keyword>
<dbReference type="InterPro" id="IPR028082">
    <property type="entry name" value="Peripla_BP_I"/>
</dbReference>
<feature type="signal peptide" evidence="17">
    <location>
        <begin position="1"/>
        <end position="19"/>
    </location>
</feature>
<dbReference type="InterPro" id="IPR011009">
    <property type="entry name" value="Kinase-like_dom_sf"/>
</dbReference>
<dbReference type="SUPFAM" id="SSF53822">
    <property type="entry name" value="Periplasmic binding protein-like I"/>
    <property type="match status" value="1"/>
</dbReference>
<accession>A0AAF3J2L2</accession>
<dbReference type="GO" id="GO:0009581">
    <property type="term" value="P:detection of external stimulus"/>
    <property type="evidence" value="ECO:0007669"/>
    <property type="project" value="UniProtKB-ARBA"/>
</dbReference>
<keyword evidence="5" id="KW-0812">Transmembrane</keyword>
<keyword evidence="6" id="KW-0479">Metal-binding</keyword>
<dbReference type="GO" id="GO:0042330">
    <property type="term" value="P:taxis"/>
    <property type="evidence" value="ECO:0007669"/>
    <property type="project" value="UniProtKB-ARBA"/>
</dbReference>
<evidence type="ECO:0000256" key="16">
    <source>
        <dbReference type="SAM" id="MobiDB-lite"/>
    </source>
</evidence>
<organism evidence="20 21">
    <name type="scientific">Mesorhabditis belari</name>
    <dbReference type="NCBI Taxonomy" id="2138241"/>
    <lineage>
        <taxon>Eukaryota</taxon>
        <taxon>Metazoa</taxon>
        <taxon>Ecdysozoa</taxon>
        <taxon>Nematoda</taxon>
        <taxon>Chromadorea</taxon>
        <taxon>Rhabditida</taxon>
        <taxon>Rhabditina</taxon>
        <taxon>Rhabditomorpha</taxon>
        <taxon>Rhabditoidea</taxon>
        <taxon>Rhabditidae</taxon>
        <taxon>Mesorhabditinae</taxon>
        <taxon>Mesorhabditis</taxon>
    </lineage>
</organism>
<keyword evidence="20" id="KW-1185">Reference proteome</keyword>
<dbReference type="PROSITE" id="PS50125">
    <property type="entry name" value="GUANYLATE_CYCLASE_2"/>
    <property type="match status" value="1"/>
</dbReference>
<dbReference type="AlphaFoldDB" id="A0AAF3J2L2"/>
<dbReference type="PANTHER" id="PTHR11920:SF485">
    <property type="entry name" value="RECEPTOR-TYPE GUANYLATE CYCLASE DAF-11"/>
    <property type="match status" value="1"/>
</dbReference>
<dbReference type="GO" id="GO:0005525">
    <property type="term" value="F:GTP binding"/>
    <property type="evidence" value="ECO:0007669"/>
    <property type="project" value="UniProtKB-KW"/>
</dbReference>
<dbReference type="InterPro" id="IPR001245">
    <property type="entry name" value="Ser-Thr/Tyr_kinase_cat_dom"/>
</dbReference>
<keyword evidence="4" id="KW-1003">Cell membrane</keyword>
<name>A0AAF3J2L2_9BILA</name>
<evidence type="ECO:0000256" key="15">
    <source>
        <dbReference type="SAM" id="Coils"/>
    </source>
</evidence>
<dbReference type="SUPFAM" id="SSF55073">
    <property type="entry name" value="Nucleotide cyclase"/>
    <property type="match status" value="1"/>
</dbReference>
<dbReference type="InterPro" id="IPR029787">
    <property type="entry name" value="Nucleotide_cyclase"/>
</dbReference>
<dbReference type="GO" id="GO:0005524">
    <property type="term" value="F:ATP binding"/>
    <property type="evidence" value="ECO:0007669"/>
    <property type="project" value="InterPro"/>
</dbReference>
<feature type="region of interest" description="Disordered" evidence="16">
    <location>
        <begin position="1089"/>
        <end position="1112"/>
    </location>
</feature>
<dbReference type="Gene3D" id="3.40.50.2300">
    <property type="match status" value="1"/>
</dbReference>
<dbReference type="GO" id="GO:0035556">
    <property type="term" value="P:intracellular signal transduction"/>
    <property type="evidence" value="ECO:0007669"/>
    <property type="project" value="InterPro"/>
</dbReference>
<feature type="coiled-coil region" evidence="15">
    <location>
        <begin position="813"/>
        <end position="851"/>
    </location>
</feature>
<dbReference type="FunFam" id="3.30.70.1230:FF:000035">
    <property type="entry name" value="Guanylate cyclase"/>
    <property type="match status" value="1"/>
</dbReference>
<evidence type="ECO:0000256" key="13">
    <source>
        <dbReference type="ARBA" id="ARBA00023239"/>
    </source>
</evidence>
<dbReference type="Proteomes" id="UP000887575">
    <property type="component" value="Unassembled WGS sequence"/>
</dbReference>
<evidence type="ECO:0000256" key="1">
    <source>
        <dbReference type="ARBA" id="ARBA00001436"/>
    </source>
</evidence>
<dbReference type="PANTHER" id="PTHR11920">
    <property type="entry name" value="GUANYLYL CYCLASE"/>
    <property type="match status" value="1"/>
</dbReference>
<dbReference type="GO" id="GO:0009582">
    <property type="term" value="P:detection of abiotic stimulus"/>
    <property type="evidence" value="ECO:0007669"/>
    <property type="project" value="UniProtKB-ARBA"/>
</dbReference>
<feature type="region of interest" description="Disordered" evidence="16">
    <location>
        <begin position="1162"/>
        <end position="1188"/>
    </location>
</feature>
<dbReference type="GO" id="GO:0004672">
    <property type="term" value="F:protein kinase activity"/>
    <property type="evidence" value="ECO:0007669"/>
    <property type="project" value="InterPro"/>
</dbReference>
<dbReference type="InterPro" id="IPR001828">
    <property type="entry name" value="ANF_lig-bd_rcpt"/>
</dbReference>
<evidence type="ECO:0000256" key="17">
    <source>
        <dbReference type="SAM" id="SignalP"/>
    </source>
</evidence>
<evidence type="ECO:0000256" key="5">
    <source>
        <dbReference type="ARBA" id="ARBA00022692"/>
    </source>
</evidence>
<dbReference type="Pfam" id="PF01094">
    <property type="entry name" value="ANF_receptor"/>
    <property type="match status" value="1"/>
</dbReference>
<evidence type="ECO:0000256" key="4">
    <source>
        <dbReference type="ARBA" id="ARBA00022475"/>
    </source>
</evidence>
<evidence type="ECO:0000256" key="7">
    <source>
        <dbReference type="ARBA" id="ARBA00022741"/>
    </source>
</evidence>
<sequence>MQRFLFLISFSSFISFVELKEVLIGLQTDSSRFVDTLRIFNTALNDVNNEEGAQVTLVLPQGIVTGTDGCNGTETSPIGQGAKNVCDQRYVNHIQAVFGPVCVDDLRIIESAVGIWEITMMNFWSDYPSDVTIEEVIQMSRRSSYNIVFNLEAILELMKWTEIAFFVCMDCYDEGVRTRIDAIQAQLKQNGITTLDTKEVWTTDSQGILSGYLQEMKRTARIFVAFLGTNSSLMTPRFAQAMFAAHLSPDEYVPIYMFHYSQYSSDDMPWGTNLTLKRLFANSILIYNDFPSEYRDAAQTLAVNSYSDETQLFYLQLYESVIVYGQAIGSVIANQSNEEPLDFSVSQTIGSHSIQGPFGQIYFTSQNIRLSPFKPYYVTNDNLTNVLPLGTIIVQNSTNCGNDTSPCFSLTAISALDPTTAGRFPASMPPCGFSGELCDQTSTVIIIAAVMTAIIICIVSVLAIRRMRSGETASMPWAIPVNMVKMVDVESTAIGSQQLSIHSLQQQLEDKAAERKLRESLKSRQLATIDQAYVVVESYSLKEKLVFNRHEMHWLYLIKQMSHDNLNAFMGLCFDRSQHLFVMWSHCFRGTLNDVIFDSKKDDDGIPAFDNNFKGAFVRDILKGLDFIHSSGLVYHGMLTPTNCLIDSHWILKLSGFGMSKLLFRWKNNSVISTLDGAPIIANSELHYYAPEFRKALKTMMYTNRVEAIQLNQKQGQGADIYSFGMILYEILFRRKAAEIDDAILSDEDNLILCEQAEVQVPVYPTLPESNDVHPDLIGLMHKCWSGKVELRPDTNLARKITDATLKMSGSLVDQMIKNLEQYTNNLENLVKERTGQLEDEQRKAEALLSELLPKTVADELKVGRRVDPKTYKSATILYSDIVGFTSLCSESQPMEVVALLSGMFQSFDKIIAEHTCYKIETIGDAYMVASGVPIPSKTDHVRDIATVALQQREFLYDFEIPHRPGQYLHCRWGFNTGPVFTGVVGISAPRYCVFGETATIAAKMENSGQPDRIQISFKSYQLLTARFPEFKCSPRGSVKIDGIGTLLTYWLDGVEELLKSSRDSYKAISAMIEAQDADERQRILASRKESLQKHDEEISELSSISSIGQDNTTVPMEEIEMARLAHLEAAKAVEAVTEKAIASFHNPSFPIPSSLATCSLEAPHPFQRPHSPLQAPGGPRGKTLPPL</sequence>
<dbReference type="InterPro" id="IPR001054">
    <property type="entry name" value="A/G_cyclase"/>
</dbReference>
<keyword evidence="17" id="KW-0732">Signal</keyword>
<evidence type="ECO:0000256" key="12">
    <source>
        <dbReference type="ARBA" id="ARBA00023180"/>
    </source>
</evidence>